<evidence type="ECO:0000313" key="1">
    <source>
        <dbReference type="EMBL" id="AXG66652.1"/>
    </source>
</evidence>
<evidence type="ECO:0000313" key="2">
    <source>
        <dbReference type="Proteomes" id="UP000263742"/>
    </source>
</evidence>
<sequence>MTRRIYPRRNEVYTLAQIQNELALRDGPSLNFVVRAKDGSKIEACLQDSHVTEAELLSVPGFADSKWRYHYETHEWIPVFYYSDENEKPITDFIDFEEHIDPYRKEPDLWCTPKGFPREQYYYRDEHGVIRRRHDGKRHNEY</sequence>
<proteinExistence type="predicted"/>
<dbReference type="EMBL" id="MH460460">
    <property type="protein sequence ID" value="AXG66652.1"/>
    <property type="molecule type" value="Genomic_DNA"/>
</dbReference>
<name>A0A384ZWN7_9CAUD</name>
<dbReference type="Proteomes" id="UP000263742">
    <property type="component" value="Segment"/>
</dbReference>
<reference evidence="1 2" key="1">
    <citation type="journal article" date="2018" name="Front. Microbiol.">
        <title>Jumbo Bacteriophages Are Represented Within an Increasing Diversity of Environmental Viruses Infecting the Emerging Phytopathogen, Dickeya solani.</title>
        <authorList>
            <person name="Day A.W."/>
            <person name="Ahn J."/>
            <person name="Salmond G.P.C."/>
        </authorList>
    </citation>
    <scope>NUCLEOTIDE SEQUENCE [LARGE SCALE GENOMIC DNA]</scope>
</reference>
<accession>A0A384ZWN7</accession>
<organism evidence="1 2">
    <name type="scientific">Dickeya phage vB_DsoM_JA13</name>
    <dbReference type="NCBI Taxonomy" id="2283030"/>
    <lineage>
        <taxon>Viruses</taxon>
        <taxon>Duplodnaviria</taxon>
        <taxon>Heunggongvirae</taxon>
        <taxon>Uroviricota</taxon>
        <taxon>Caudoviricetes</taxon>
        <taxon>Salmondvirus</taxon>
        <taxon>Salmondvirus JA11</taxon>
    </lineage>
</organism>
<protein>
    <submittedName>
        <fullName evidence="1">Uncharacterized protein</fullName>
    </submittedName>
</protein>
<gene>
    <name evidence="1" type="ORF">JA13_249</name>
</gene>